<dbReference type="SUPFAM" id="SSF56176">
    <property type="entry name" value="FAD-binding/transporter-associated domain-like"/>
    <property type="match status" value="1"/>
</dbReference>
<keyword evidence="2" id="KW-0274">FAD</keyword>
<dbReference type="SUPFAM" id="SSF55103">
    <property type="entry name" value="FAD-linked oxidases, C-terminal domain"/>
    <property type="match status" value="1"/>
</dbReference>
<dbReference type="RefSeq" id="WP_143949533.1">
    <property type="nucleotide sequence ID" value="NZ_BAABMB010000007.1"/>
</dbReference>
<dbReference type="PANTHER" id="PTHR11748">
    <property type="entry name" value="D-LACTATE DEHYDROGENASE"/>
    <property type="match status" value="1"/>
</dbReference>
<evidence type="ECO:0000256" key="2">
    <source>
        <dbReference type="ARBA" id="ARBA00022827"/>
    </source>
</evidence>
<dbReference type="GO" id="GO:0008720">
    <property type="term" value="F:D-lactate dehydrogenase (NAD+) activity"/>
    <property type="evidence" value="ECO:0007669"/>
    <property type="project" value="TreeGrafter"/>
</dbReference>
<dbReference type="PROSITE" id="PS51387">
    <property type="entry name" value="FAD_PCMH"/>
    <property type="match status" value="1"/>
</dbReference>
<gene>
    <name evidence="4" type="ORF">FOZ76_17250</name>
</gene>
<feature type="domain" description="FAD-binding PCMH-type" evidence="3">
    <location>
        <begin position="45"/>
        <end position="218"/>
    </location>
</feature>
<name>A0A556AGV2_9BURK</name>
<dbReference type="GO" id="GO:0071949">
    <property type="term" value="F:FAD binding"/>
    <property type="evidence" value="ECO:0007669"/>
    <property type="project" value="InterPro"/>
</dbReference>
<dbReference type="Gene3D" id="3.30.465.10">
    <property type="match status" value="1"/>
</dbReference>
<organism evidence="4 5">
    <name type="scientific">Verticiella sediminum</name>
    <dbReference type="NCBI Taxonomy" id="1247510"/>
    <lineage>
        <taxon>Bacteria</taxon>
        <taxon>Pseudomonadati</taxon>
        <taxon>Pseudomonadota</taxon>
        <taxon>Betaproteobacteria</taxon>
        <taxon>Burkholderiales</taxon>
        <taxon>Alcaligenaceae</taxon>
        <taxon>Verticiella</taxon>
    </lineage>
</organism>
<dbReference type="InterPro" id="IPR006094">
    <property type="entry name" value="Oxid_FAD_bind_N"/>
</dbReference>
<proteinExistence type="predicted"/>
<sequence>MTVHANPAASLPAQLPGLEWIVDPLKVGRLSSDFSWFSPVLKEQLAGKRGDVVVRPRTEDEIRSVVGACARQGIPITVRGSGTGNYGQSTPLQGGLVLDLSAYNAFGWARRGVGRAQAGIRLADFDKHARPLGYELRWLPSTFRTATLGGLFGGGFGGAGSITYGPVAATGNVLGARVMTVEPEPRVLELHDAQAMLLHHTYGTTGIVLELEVALAPAQHWMEGVAVFTDFEKALHFANDVSANPALIKKDVCFLGAPIPQYLTPIAEALPAGCHAVLLVIAECSEAGMRQVLAQHGGELTYCKNAEEVQASGRTLIEFTWNHTTLNALKHDKSLTYIQSAFDPSPNDYLGQIVALEKELAGEVMMHLEFLRTKEGGLNCSGIQLVRYTTPERLNEIMQIHRDHGVRINNPHVYVVEDGKQGKVNPEVVALKQRLDPQGLLNPGKLRGWDELRAADGVAA</sequence>
<evidence type="ECO:0000259" key="3">
    <source>
        <dbReference type="PROSITE" id="PS51387"/>
    </source>
</evidence>
<dbReference type="Pfam" id="PF01565">
    <property type="entry name" value="FAD_binding_4"/>
    <property type="match status" value="1"/>
</dbReference>
<evidence type="ECO:0000313" key="4">
    <source>
        <dbReference type="EMBL" id="TSH92120.1"/>
    </source>
</evidence>
<dbReference type="Proteomes" id="UP000318405">
    <property type="component" value="Unassembled WGS sequence"/>
</dbReference>
<dbReference type="InterPro" id="IPR016169">
    <property type="entry name" value="FAD-bd_PCMH_sub2"/>
</dbReference>
<dbReference type="AlphaFoldDB" id="A0A556AGV2"/>
<dbReference type="PANTHER" id="PTHR11748:SF119">
    <property type="entry name" value="D-2-HYDROXYGLUTARATE DEHYDROGENASE"/>
    <property type="match status" value="1"/>
</dbReference>
<dbReference type="InterPro" id="IPR036318">
    <property type="entry name" value="FAD-bd_PCMH-like_sf"/>
</dbReference>
<reference evidence="4 5" key="1">
    <citation type="submission" date="2019-07" db="EMBL/GenBank/DDBJ databases">
        <title>Qingshengfaniella alkalisoli gen. nov., sp. nov., isolated from saline soil.</title>
        <authorList>
            <person name="Xu L."/>
            <person name="Huang X.-X."/>
            <person name="Sun J.-Q."/>
        </authorList>
    </citation>
    <scope>NUCLEOTIDE SEQUENCE [LARGE SCALE GENOMIC DNA]</scope>
    <source>
        <strain evidence="4 5">DSM 27279</strain>
    </source>
</reference>
<keyword evidence="1" id="KW-0285">Flavoprotein</keyword>
<dbReference type="OrthoDB" id="9811557at2"/>
<dbReference type="InterPro" id="IPR016166">
    <property type="entry name" value="FAD-bd_PCMH"/>
</dbReference>
<evidence type="ECO:0000313" key="5">
    <source>
        <dbReference type="Proteomes" id="UP000318405"/>
    </source>
</evidence>
<keyword evidence="5" id="KW-1185">Reference proteome</keyword>
<dbReference type="EMBL" id="VLTJ01000030">
    <property type="protein sequence ID" value="TSH92120.1"/>
    <property type="molecule type" value="Genomic_DNA"/>
</dbReference>
<dbReference type="GO" id="GO:1903457">
    <property type="term" value="P:lactate catabolic process"/>
    <property type="evidence" value="ECO:0007669"/>
    <property type="project" value="TreeGrafter"/>
</dbReference>
<protein>
    <submittedName>
        <fullName evidence="4">FAD-binding oxidoreductase</fullName>
    </submittedName>
</protein>
<comment type="caution">
    <text evidence="4">The sequence shown here is derived from an EMBL/GenBank/DDBJ whole genome shotgun (WGS) entry which is preliminary data.</text>
</comment>
<dbReference type="GO" id="GO:0004458">
    <property type="term" value="F:D-lactate dehydrogenase (cytochrome) activity"/>
    <property type="evidence" value="ECO:0007669"/>
    <property type="project" value="TreeGrafter"/>
</dbReference>
<dbReference type="InterPro" id="IPR016164">
    <property type="entry name" value="FAD-linked_Oxase-like_C"/>
</dbReference>
<evidence type="ECO:0000256" key="1">
    <source>
        <dbReference type="ARBA" id="ARBA00022630"/>
    </source>
</evidence>
<accession>A0A556AGV2</accession>